<dbReference type="GO" id="GO:0016705">
    <property type="term" value="F:oxidoreductase activity, acting on paired donors, with incorporation or reduction of molecular oxygen"/>
    <property type="evidence" value="ECO:0007669"/>
    <property type="project" value="InterPro"/>
</dbReference>
<evidence type="ECO:0000256" key="4">
    <source>
        <dbReference type="ARBA" id="ARBA00023002"/>
    </source>
</evidence>
<comment type="caution">
    <text evidence="7">The sequence shown here is derived from an EMBL/GenBank/DDBJ whole genome shotgun (WGS) entry which is preliminary data.</text>
</comment>
<evidence type="ECO:0000313" key="7">
    <source>
        <dbReference type="EMBL" id="OJD13380.1"/>
    </source>
</evidence>
<dbReference type="GO" id="GO:0020037">
    <property type="term" value="F:heme binding"/>
    <property type="evidence" value="ECO:0007669"/>
    <property type="project" value="InterPro"/>
</dbReference>
<evidence type="ECO:0000313" key="8">
    <source>
        <dbReference type="Proteomes" id="UP000242791"/>
    </source>
</evidence>
<accession>A0A1J9QBU7</accession>
<dbReference type="InterPro" id="IPR053007">
    <property type="entry name" value="CYP450_monoxygenase_sec-met"/>
</dbReference>
<evidence type="ECO:0000256" key="3">
    <source>
        <dbReference type="ARBA" id="ARBA00022723"/>
    </source>
</evidence>
<dbReference type="SUPFAM" id="SSF48264">
    <property type="entry name" value="Cytochrome P450"/>
    <property type="match status" value="1"/>
</dbReference>
<dbReference type="OrthoDB" id="3366823at2759"/>
<dbReference type="PRINTS" id="PR00465">
    <property type="entry name" value="EP450IV"/>
</dbReference>
<keyword evidence="4" id="KW-0560">Oxidoreductase</keyword>
<keyword evidence="6" id="KW-0349">Heme</keyword>
<comment type="cofactor">
    <cofactor evidence="1 6">
        <name>heme</name>
        <dbReference type="ChEBI" id="CHEBI:30413"/>
    </cofactor>
</comment>
<keyword evidence="8" id="KW-1185">Reference proteome</keyword>
<dbReference type="PANTHER" id="PTHR47582:SF1">
    <property type="entry name" value="P450, PUTATIVE (EUROFUNG)-RELATED"/>
    <property type="match status" value="1"/>
</dbReference>
<dbReference type="InterPro" id="IPR002403">
    <property type="entry name" value="Cyt_P450_E_grp-IV"/>
</dbReference>
<comment type="similarity">
    <text evidence="2">Belongs to the cytochrome P450 family.</text>
</comment>
<dbReference type="PANTHER" id="PTHR47582">
    <property type="entry name" value="P450, PUTATIVE (EUROFUNG)-RELATED"/>
    <property type="match status" value="1"/>
</dbReference>
<feature type="binding site" description="axial binding residue" evidence="6">
    <location>
        <position position="431"/>
    </location>
    <ligand>
        <name>heme</name>
        <dbReference type="ChEBI" id="CHEBI:30413"/>
    </ligand>
    <ligandPart>
        <name>Fe</name>
        <dbReference type="ChEBI" id="CHEBI:18248"/>
    </ligandPart>
</feature>
<evidence type="ECO:0000256" key="2">
    <source>
        <dbReference type="ARBA" id="ARBA00010617"/>
    </source>
</evidence>
<dbReference type="VEuPathDB" id="FungiDB:ACJ73_09208"/>
<sequence>MASPLVLALGIVLGAYVFLSALLHLTQDAKEPPMIETSIPFVSPLFGLISGMQKFVVELRDKYNLPIYTLRIPGKRIYIVNSPSLIPQLQRLIKTVAFVPVEAQAAEAVMGVGPAGNAIISSDKMLENDSYLSTFVPSTHPALAPGPGLDAISCAVSRHLSDSMEKVSKGSPVTVELFSWVRGEIFRSITESTYGPKNPFRDPVLEEAWFTFEPGILTHMVKAWPSLLARKSFHAREQLIIPAFEKYFAENSHLQGSLLVQCRYEHNTSHGLRGRDIAATEIGQMIASLTNSMGSAFWMVYHVFSDPIVLEECRAEAEQLVQLDDNGVQTIDLAKIRASCPVLFSTWQEILRYMHIGIGARVVVEDTILDNKYLLKKGGTVMIVTPVQNTDTSVWGPTSGRFDHRRFVVGPGEKRKTPFAFRPFGGGTVLCPGRHFVTAGVLSFVIILLLRFDLKPATKGGRWLELRKKMAMTAAMPMPKDKMPVKLVPRDKQRGPVNISTTGGKPFY</sequence>
<dbReference type="Gene3D" id="1.10.630.10">
    <property type="entry name" value="Cytochrome P450"/>
    <property type="match status" value="1"/>
</dbReference>
<proteinExistence type="inferred from homology"/>
<reference evidence="7 8" key="1">
    <citation type="submission" date="2015-08" db="EMBL/GenBank/DDBJ databases">
        <title>Emmonsia species relationships and genome sequence.</title>
        <authorList>
            <person name="Cuomo C.A."/>
            <person name="Schwartz I.S."/>
            <person name="Kenyon C."/>
            <person name="De Hoog G.S."/>
            <person name="Govender N.P."/>
            <person name="Botha A."/>
            <person name="Moreno L."/>
            <person name="De Vries M."/>
            <person name="Munoz J.F."/>
            <person name="Stielow J.B."/>
        </authorList>
    </citation>
    <scope>NUCLEOTIDE SEQUENCE [LARGE SCALE GENOMIC DNA]</scope>
    <source>
        <strain evidence="7 8">EI222</strain>
    </source>
</reference>
<dbReference type="Proteomes" id="UP000242791">
    <property type="component" value="Unassembled WGS sequence"/>
</dbReference>
<dbReference type="GO" id="GO:0005506">
    <property type="term" value="F:iron ion binding"/>
    <property type="evidence" value="ECO:0007669"/>
    <property type="project" value="InterPro"/>
</dbReference>
<dbReference type="GO" id="GO:0004497">
    <property type="term" value="F:monooxygenase activity"/>
    <property type="evidence" value="ECO:0007669"/>
    <property type="project" value="InterPro"/>
</dbReference>
<dbReference type="Pfam" id="PF00067">
    <property type="entry name" value="p450"/>
    <property type="match status" value="1"/>
</dbReference>
<name>A0A1J9QBU7_9EURO</name>
<dbReference type="STRING" id="1658174.A0A1J9QBU7"/>
<evidence type="ECO:0000256" key="5">
    <source>
        <dbReference type="ARBA" id="ARBA00023004"/>
    </source>
</evidence>
<protein>
    <recommendedName>
        <fullName evidence="9">Cytochrome P450 oxidoreductase</fullName>
    </recommendedName>
</protein>
<evidence type="ECO:0000256" key="6">
    <source>
        <dbReference type="PIRSR" id="PIRSR602403-1"/>
    </source>
</evidence>
<evidence type="ECO:0008006" key="9">
    <source>
        <dbReference type="Google" id="ProtNLM"/>
    </source>
</evidence>
<keyword evidence="5 6" id="KW-0408">Iron</keyword>
<dbReference type="InterPro" id="IPR001128">
    <property type="entry name" value="Cyt_P450"/>
</dbReference>
<dbReference type="EMBL" id="LGTZ01002486">
    <property type="protein sequence ID" value="OJD13380.1"/>
    <property type="molecule type" value="Genomic_DNA"/>
</dbReference>
<dbReference type="AlphaFoldDB" id="A0A1J9QBU7"/>
<evidence type="ECO:0000256" key="1">
    <source>
        <dbReference type="ARBA" id="ARBA00001971"/>
    </source>
</evidence>
<keyword evidence="3 6" id="KW-0479">Metal-binding</keyword>
<dbReference type="InterPro" id="IPR036396">
    <property type="entry name" value="Cyt_P450_sf"/>
</dbReference>
<gene>
    <name evidence="7" type="ORF">ACJ73_09208</name>
</gene>
<organism evidence="7 8">
    <name type="scientific">Blastomyces percursus</name>
    <dbReference type="NCBI Taxonomy" id="1658174"/>
    <lineage>
        <taxon>Eukaryota</taxon>
        <taxon>Fungi</taxon>
        <taxon>Dikarya</taxon>
        <taxon>Ascomycota</taxon>
        <taxon>Pezizomycotina</taxon>
        <taxon>Eurotiomycetes</taxon>
        <taxon>Eurotiomycetidae</taxon>
        <taxon>Onygenales</taxon>
        <taxon>Ajellomycetaceae</taxon>
        <taxon>Blastomyces</taxon>
    </lineage>
</organism>
<dbReference type="CDD" id="cd11040">
    <property type="entry name" value="CYP7_CYP8-like"/>
    <property type="match status" value="1"/>
</dbReference>